<protein>
    <submittedName>
        <fullName evidence="3">Aminotransferase class I/II-fold pyridoxal phosphate-dependent enzyme</fullName>
    </submittedName>
</protein>
<keyword evidence="4" id="KW-1185">Reference proteome</keyword>
<reference evidence="3 4" key="1">
    <citation type="submission" date="2019-08" db="EMBL/GenBank/DDBJ databases">
        <title>Lentzea from Indian Himalayas.</title>
        <authorList>
            <person name="Mandal S."/>
            <person name="Mallick Gupta A."/>
            <person name="Maiti P.K."/>
            <person name="Sarkar J."/>
            <person name="Mandal S."/>
        </authorList>
    </citation>
    <scope>NUCLEOTIDE SEQUENCE [LARGE SCALE GENOMIC DNA]</scope>
    <source>
        <strain evidence="3 4">PSKA42</strain>
    </source>
</reference>
<feature type="compositionally biased region" description="Low complexity" evidence="2">
    <location>
        <begin position="179"/>
        <end position="191"/>
    </location>
</feature>
<comment type="caution">
    <text evidence="3">The sequence shown here is derived from an EMBL/GenBank/DDBJ whole genome shotgun (WGS) entry which is preliminary data.</text>
</comment>
<accession>A0ABX1FTL8</accession>
<dbReference type="InterPro" id="IPR015421">
    <property type="entry name" value="PyrdxlP-dep_Trfase_major"/>
</dbReference>
<evidence type="ECO:0000313" key="4">
    <source>
        <dbReference type="Proteomes" id="UP001515943"/>
    </source>
</evidence>
<dbReference type="InterPro" id="IPR015424">
    <property type="entry name" value="PyrdxlP-dep_Trfase"/>
</dbReference>
<proteinExistence type="predicted"/>
<keyword evidence="3" id="KW-0808">Transferase</keyword>
<evidence type="ECO:0000256" key="1">
    <source>
        <dbReference type="ARBA" id="ARBA00001933"/>
    </source>
</evidence>
<keyword evidence="3" id="KW-0032">Aminotransferase</keyword>
<dbReference type="Pfam" id="PF01041">
    <property type="entry name" value="DegT_DnrJ_EryC1"/>
    <property type="match status" value="1"/>
</dbReference>
<dbReference type="SUPFAM" id="SSF53383">
    <property type="entry name" value="PLP-dependent transferases"/>
    <property type="match status" value="1"/>
</dbReference>
<name>A0ABX1FTL8_9PSEU</name>
<dbReference type="GO" id="GO:0008483">
    <property type="term" value="F:transaminase activity"/>
    <property type="evidence" value="ECO:0007669"/>
    <property type="project" value="UniProtKB-KW"/>
</dbReference>
<dbReference type="PANTHER" id="PTHR30244">
    <property type="entry name" value="TRANSAMINASE"/>
    <property type="match status" value="1"/>
</dbReference>
<gene>
    <name evidence="3" type="ORF">FXN61_38930</name>
</gene>
<dbReference type="PANTHER" id="PTHR30244:SF34">
    <property type="entry name" value="DTDP-4-AMINO-4,6-DIDEOXYGALACTOSE TRANSAMINASE"/>
    <property type="match status" value="1"/>
</dbReference>
<evidence type="ECO:0000256" key="2">
    <source>
        <dbReference type="SAM" id="MobiDB-lite"/>
    </source>
</evidence>
<dbReference type="EMBL" id="VSRL01000246">
    <property type="protein sequence ID" value="NKE62393.1"/>
    <property type="molecule type" value="Genomic_DNA"/>
</dbReference>
<sequence>MSALAVLGGAPAVPHGVDESRWPIVEDRDVQAVTDTLLSGKLSWLNDTRVPELERKWAAYVGAEHCIAVNSGTAALHAAVAAAGVGPGDEVLVPALSFLASATCVLHHQGVPAFVDIDPDTFTIDPARLEEKLTDRTKAIIAVHLHGLPADMDPITEFARKHDLVVIETPRRRTPPPTAAAAPGRWATWPRSASWRARTSPRQEKAACSPRRRRTCATARTP</sequence>
<dbReference type="InterPro" id="IPR000653">
    <property type="entry name" value="DegT/StrS_aminotransferase"/>
</dbReference>
<comment type="cofactor">
    <cofactor evidence="1">
        <name>pyridoxal 5'-phosphate</name>
        <dbReference type="ChEBI" id="CHEBI:597326"/>
    </cofactor>
</comment>
<dbReference type="Proteomes" id="UP001515943">
    <property type="component" value="Unassembled WGS sequence"/>
</dbReference>
<feature type="region of interest" description="Disordered" evidence="2">
    <location>
        <begin position="171"/>
        <end position="222"/>
    </location>
</feature>
<evidence type="ECO:0000313" key="3">
    <source>
        <dbReference type="EMBL" id="NKE62393.1"/>
    </source>
</evidence>
<dbReference type="Gene3D" id="3.40.640.10">
    <property type="entry name" value="Type I PLP-dependent aspartate aminotransferase-like (Major domain)"/>
    <property type="match status" value="1"/>
</dbReference>
<organism evidence="3 4">
    <name type="scientific">Lentzea indica</name>
    <dbReference type="NCBI Taxonomy" id="2604800"/>
    <lineage>
        <taxon>Bacteria</taxon>
        <taxon>Bacillati</taxon>
        <taxon>Actinomycetota</taxon>
        <taxon>Actinomycetes</taxon>
        <taxon>Pseudonocardiales</taxon>
        <taxon>Pseudonocardiaceae</taxon>
        <taxon>Lentzea</taxon>
    </lineage>
</organism>